<feature type="transmembrane region" description="Helical" evidence="6">
    <location>
        <begin position="260"/>
        <end position="281"/>
    </location>
</feature>
<organism evidence="8 9">
    <name type="scientific">Nocardioides marmoribigeumensis</name>
    <dbReference type="NCBI Taxonomy" id="433649"/>
    <lineage>
        <taxon>Bacteria</taxon>
        <taxon>Bacillati</taxon>
        <taxon>Actinomycetota</taxon>
        <taxon>Actinomycetes</taxon>
        <taxon>Propionibacteriales</taxon>
        <taxon>Nocardioidaceae</taxon>
        <taxon>Nocardioides</taxon>
    </lineage>
</organism>
<protein>
    <submittedName>
        <fullName evidence="8">O-antigen ligase</fullName>
    </submittedName>
</protein>
<name>A0ABU2BZK1_9ACTN</name>
<dbReference type="InterPro" id="IPR051533">
    <property type="entry name" value="WaaL-like"/>
</dbReference>
<evidence type="ECO:0000256" key="6">
    <source>
        <dbReference type="SAM" id="Phobius"/>
    </source>
</evidence>
<dbReference type="Pfam" id="PF04932">
    <property type="entry name" value="Wzy_C"/>
    <property type="match status" value="1"/>
</dbReference>
<evidence type="ECO:0000256" key="2">
    <source>
        <dbReference type="ARBA" id="ARBA00022692"/>
    </source>
</evidence>
<dbReference type="PANTHER" id="PTHR37422:SF13">
    <property type="entry name" value="LIPOPOLYSACCHARIDE BIOSYNTHESIS PROTEIN PA4999-RELATED"/>
    <property type="match status" value="1"/>
</dbReference>
<feature type="transmembrane region" description="Helical" evidence="6">
    <location>
        <begin position="210"/>
        <end position="226"/>
    </location>
</feature>
<comment type="subcellular location">
    <subcellularLocation>
        <location evidence="1">Membrane</location>
        <topology evidence="1">Multi-pass membrane protein</topology>
    </subcellularLocation>
</comment>
<dbReference type="GO" id="GO:0016874">
    <property type="term" value="F:ligase activity"/>
    <property type="evidence" value="ECO:0007669"/>
    <property type="project" value="UniProtKB-KW"/>
</dbReference>
<feature type="transmembrane region" description="Helical" evidence="6">
    <location>
        <begin position="351"/>
        <end position="370"/>
    </location>
</feature>
<dbReference type="PANTHER" id="PTHR37422">
    <property type="entry name" value="TEICHURONIC ACID BIOSYNTHESIS PROTEIN TUAE"/>
    <property type="match status" value="1"/>
</dbReference>
<feature type="domain" description="O-antigen ligase-related" evidence="7">
    <location>
        <begin position="215"/>
        <end position="358"/>
    </location>
</feature>
<evidence type="ECO:0000256" key="5">
    <source>
        <dbReference type="SAM" id="MobiDB-lite"/>
    </source>
</evidence>
<keyword evidence="2 6" id="KW-0812">Transmembrane</keyword>
<keyword evidence="4 6" id="KW-0472">Membrane</keyword>
<gene>
    <name evidence="8" type="ORF">J2S63_003367</name>
</gene>
<feature type="transmembrane region" description="Helical" evidence="6">
    <location>
        <begin position="415"/>
        <end position="435"/>
    </location>
</feature>
<comment type="caution">
    <text evidence="8">The sequence shown here is derived from an EMBL/GenBank/DDBJ whole genome shotgun (WGS) entry which is preliminary data.</text>
</comment>
<proteinExistence type="predicted"/>
<feature type="transmembrane region" description="Helical" evidence="6">
    <location>
        <begin position="391"/>
        <end position="409"/>
    </location>
</feature>
<keyword evidence="8" id="KW-0436">Ligase</keyword>
<feature type="compositionally biased region" description="Low complexity" evidence="5">
    <location>
        <begin position="452"/>
        <end position="462"/>
    </location>
</feature>
<reference evidence="8 9" key="1">
    <citation type="submission" date="2023-07" db="EMBL/GenBank/DDBJ databases">
        <title>Sequencing the genomes of 1000 actinobacteria strains.</title>
        <authorList>
            <person name="Klenk H.-P."/>
        </authorList>
    </citation>
    <scope>NUCLEOTIDE SEQUENCE [LARGE SCALE GENOMIC DNA]</scope>
    <source>
        <strain evidence="8 9">DSM 19426</strain>
    </source>
</reference>
<evidence type="ECO:0000259" key="7">
    <source>
        <dbReference type="Pfam" id="PF04932"/>
    </source>
</evidence>
<evidence type="ECO:0000313" key="9">
    <source>
        <dbReference type="Proteomes" id="UP001183648"/>
    </source>
</evidence>
<feature type="transmembrane region" description="Helical" evidence="6">
    <location>
        <begin position="51"/>
        <end position="70"/>
    </location>
</feature>
<feature type="transmembrane region" description="Helical" evidence="6">
    <location>
        <begin position="137"/>
        <end position="157"/>
    </location>
</feature>
<sequence>MTWVALPAVLAVVAGLVVLLARRPLWAVAVVPLGAGVGPQALPGVPGNLNYAHVLVVVAVGAVLLSRLVLGDDRDWSRLRGAPAVAVGGTVVYGAAVAASALLSPFLSDYAGITITTLVGILYAGCVLFVTRTTADLRLLLTCTAIGSFGSTVPALLGGSQVRAQLAGAVVSGRAVGSFADPNELGFYTAVTFFLSITLAVATERRSQRLVGIAASLACGAALVLSFSRLSWLAFTLGVVVLLFNRTFRRLIVARVVPAVVVPLLLAQAAGVALPFSTVVARVSSLDGAVNPDDTRPEIWSEALRYFWERPLLGWGPGAYRSLNASPPSPIWANPVEHGHDGLLTTLAEEGAIGGVAVVVVAVALGLGLDRVRRARRKRRGTFGEEVRTDLLAYGLGTTAGVVLANLTVDYALRNAYVLVFVAMVAGLVAALGLVPPPTTDRRPGGRRPAGREPAPTSRGTT</sequence>
<dbReference type="InterPro" id="IPR007016">
    <property type="entry name" value="O-antigen_ligase-rel_domated"/>
</dbReference>
<feature type="region of interest" description="Disordered" evidence="5">
    <location>
        <begin position="436"/>
        <end position="462"/>
    </location>
</feature>
<keyword evidence="3 6" id="KW-1133">Transmembrane helix</keyword>
<feature type="transmembrane region" description="Helical" evidence="6">
    <location>
        <begin position="232"/>
        <end position="248"/>
    </location>
</feature>
<evidence type="ECO:0000256" key="3">
    <source>
        <dbReference type="ARBA" id="ARBA00022989"/>
    </source>
</evidence>
<evidence type="ECO:0000256" key="4">
    <source>
        <dbReference type="ARBA" id="ARBA00023136"/>
    </source>
</evidence>
<dbReference type="Proteomes" id="UP001183648">
    <property type="component" value="Unassembled WGS sequence"/>
</dbReference>
<accession>A0ABU2BZK1</accession>
<evidence type="ECO:0000256" key="1">
    <source>
        <dbReference type="ARBA" id="ARBA00004141"/>
    </source>
</evidence>
<keyword evidence="9" id="KW-1185">Reference proteome</keyword>
<dbReference type="RefSeq" id="WP_310304663.1">
    <property type="nucleotide sequence ID" value="NZ_BAAAPS010000005.1"/>
</dbReference>
<dbReference type="EMBL" id="JAVDYG010000001">
    <property type="protein sequence ID" value="MDR7363814.1"/>
    <property type="molecule type" value="Genomic_DNA"/>
</dbReference>
<feature type="transmembrane region" description="Helical" evidence="6">
    <location>
        <begin position="185"/>
        <end position="203"/>
    </location>
</feature>
<evidence type="ECO:0000313" key="8">
    <source>
        <dbReference type="EMBL" id="MDR7363814.1"/>
    </source>
</evidence>
<feature type="transmembrane region" description="Helical" evidence="6">
    <location>
        <begin position="82"/>
        <end position="104"/>
    </location>
</feature>
<feature type="transmembrane region" description="Helical" evidence="6">
    <location>
        <begin position="110"/>
        <end position="130"/>
    </location>
</feature>